<dbReference type="GO" id="GO:0004497">
    <property type="term" value="F:monooxygenase activity"/>
    <property type="evidence" value="ECO:0007669"/>
    <property type="project" value="UniProtKB-KW"/>
</dbReference>
<evidence type="ECO:0000313" key="13">
    <source>
        <dbReference type="EMBL" id="VFQ75130.1"/>
    </source>
</evidence>
<dbReference type="OrthoDB" id="1055148at2759"/>
<feature type="transmembrane region" description="Helical" evidence="12">
    <location>
        <begin position="6"/>
        <end position="25"/>
    </location>
</feature>
<feature type="coiled-coil region" evidence="11">
    <location>
        <begin position="231"/>
        <end position="258"/>
    </location>
</feature>
<gene>
    <name evidence="13" type="ORF">CCAM_LOCUS16906</name>
    <name evidence="14" type="ORF">CCAM_LOCUS16917</name>
</gene>
<dbReference type="InterPro" id="IPR001128">
    <property type="entry name" value="Cyt_P450"/>
</dbReference>
<evidence type="ECO:0000256" key="3">
    <source>
        <dbReference type="ARBA" id="ARBA00022617"/>
    </source>
</evidence>
<accession>A0A484LFM0</accession>
<dbReference type="InterPro" id="IPR050651">
    <property type="entry name" value="Plant_Cytochrome_P450_Monoox"/>
</dbReference>
<evidence type="ECO:0000256" key="9">
    <source>
        <dbReference type="PIRSR" id="PIRSR602401-1"/>
    </source>
</evidence>
<sequence>MTMDGDLLLTPFLSIALLLLPLYLISKHFHRKIKNHPPAPFLTLPVLGHLYLFKKPLHRALASISDRYGPVLLLEFGSRKVLLVASPAAAEECLSKNDVVFANRPLLMAGKYLGYNYTSLAWAPYGDHWRTIRKIAATHVLSTHRVQSLREIRADEVKSMLKKLLLVSGSGGPAEMKTVFFELTANVMMRMIAGKRYYGENAVEAQEATRFREIVAETFRLGGATNVGDFVPALKVLMRRLESDLVELQQKRDSFMQEMIKYCRNRMEKSTGSSDGESAGKTKPFVEVLLTLQEEDPEAYTDEIIKSLMLVLLGAGTDTSAGTMEWGLSLLLNHPEVLAKAKKEIDDHVGHDRLIDESDLANLSYLDHTIKETMRMYPVGPLLVPHESSAECSVAGYRIPKGTMLMVNMYSIQRDSKYWNDPKEFKLERFEGAEGVTDGYKMMPFGSGRRGCPGEGLAWRMVGLSLGSLIQCFDWERIGDEIVDMREGTGLTMPKAEALVAKCKIRPFVPNLLLSLD</sequence>
<dbReference type="Gene3D" id="1.10.630.10">
    <property type="entry name" value="Cytochrome P450"/>
    <property type="match status" value="1"/>
</dbReference>
<dbReference type="FunFam" id="1.10.630.10:FF:000023">
    <property type="entry name" value="Cytochrome P450 family protein"/>
    <property type="match status" value="1"/>
</dbReference>
<evidence type="ECO:0000256" key="4">
    <source>
        <dbReference type="ARBA" id="ARBA00022723"/>
    </source>
</evidence>
<evidence type="ECO:0000256" key="10">
    <source>
        <dbReference type="RuleBase" id="RU000461"/>
    </source>
</evidence>
<dbReference type="GO" id="GO:0016020">
    <property type="term" value="C:membrane"/>
    <property type="evidence" value="ECO:0007669"/>
    <property type="project" value="UniProtKB-SubCell"/>
</dbReference>
<evidence type="ECO:0000256" key="5">
    <source>
        <dbReference type="ARBA" id="ARBA00023002"/>
    </source>
</evidence>
<keyword evidence="7 10" id="KW-0503">Monooxygenase</keyword>
<keyword evidence="3 9" id="KW-0349">Heme</keyword>
<comment type="cofactor">
    <cofactor evidence="9">
        <name>heme</name>
        <dbReference type="ChEBI" id="CHEBI:30413"/>
    </cofactor>
</comment>
<dbReference type="PRINTS" id="PR00385">
    <property type="entry name" value="P450"/>
</dbReference>
<dbReference type="Pfam" id="PF00067">
    <property type="entry name" value="p450"/>
    <property type="match status" value="1"/>
</dbReference>
<keyword evidence="12" id="KW-0812">Transmembrane</keyword>
<evidence type="ECO:0000256" key="1">
    <source>
        <dbReference type="ARBA" id="ARBA00004370"/>
    </source>
</evidence>
<comment type="similarity">
    <text evidence="2 10">Belongs to the cytochrome P450 family.</text>
</comment>
<dbReference type="InterPro" id="IPR036396">
    <property type="entry name" value="Cyt_P450_sf"/>
</dbReference>
<keyword evidence="11" id="KW-0175">Coiled coil</keyword>
<dbReference type="PANTHER" id="PTHR47947:SF57">
    <property type="entry name" value="CYTOCHROME P450 81F3-LIKE"/>
    <property type="match status" value="1"/>
</dbReference>
<evidence type="ECO:0000313" key="15">
    <source>
        <dbReference type="Proteomes" id="UP000595140"/>
    </source>
</evidence>
<dbReference type="EMBL" id="OOIL02001437">
    <property type="protein sequence ID" value="VFQ75141.1"/>
    <property type="molecule type" value="Genomic_DNA"/>
</dbReference>
<keyword evidence="15" id="KW-1185">Reference proteome</keyword>
<evidence type="ECO:0000313" key="14">
    <source>
        <dbReference type="EMBL" id="VFQ75141.1"/>
    </source>
</evidence>
<feature type="binding site" description="axial binding residue" evidence="9">
    <location>
        <position position="452"/>
    </location>
    <ligand>
        <name>heme</name>
        <dbReference type="ChEBI" id="CHEBI:30413"/>
    </ligand>
    <ligandPart>
        <name>Fe</name>
        <dbReference type="ChEBI" id="CHEBI:18248"/>
    </ligandPart>
</feature>
<keyword evidence="5 10" id="KW-0560">Oxidoreductase</keyword>
<evidence type="ECO:0000256" key="2">
    <source>
        <dbReference type="ARBA" id="ARBA00010617"/>
    </source>
</evidence>
<dbReference type="Proteomes" id="UP000595140">
    <property type="component" value="Unassembled WGS sequence"/>
</dbReference>
<dbReference type="CDD" id="cd20653">
    <property type="entry name" value="CYP81"/>
    <property type="match status" value="1"/>
</dbReference>
<keyword evidence="12" id="KW-1133">Transmembrane helix</keyword>
<dbReference type="GO" id="GO:0016705">
    <property type="term" value="F:oxidoreductase activity, acting on paired donors, with incorporation or reduction of molecular oxygen"/>
    <property type="evidence" value="ECO:0007669"/>
    <property type="project" value="InterPro"/>
</dbReference>
<dbReference type="PRINTS" id="PR00463">
    <property type="entry name" value="EP450I"/>
</dbReference>
<keyword evidence="4 9" id="KW-0479">Metal-binding</keyword>
<dbReference type="EMBL" id="OOIL02001437">
    <property type="protein sequence ID" value="VFQ75130.1"/>
    <property type="molecule type" value="Genomic_DNA"/>
</dbReference>
<evidence type="ECO:0000256" key="6">
    <source>
        <dbReference type="ARBA" id="ARBA00023004"/>
    </source>
</evidence>
<dbReference type="InterPro" id="IPR017972">
    <property type="entry name" value="Cyt_P450_CS"/>
</dbReference>
<dbReference type="SUPFAM" id="SSF48264">
    <property type="entry name" value="Cytochrome P450"/>
    <property type="match status" value="1"/>
</dbReference>
<evidence type="ECO:0000256" key="11">
    <source>
        <dbReference type="SAM" id="Coils"/>
    </source>
</evidence>
<dbReference type="GO" id="GO:0005506">
    <property type="term" value="F:iron ion binding"/>
    <property type="evidence" value="ECO:0007669"/>
    <property type="project" value="InterPro"/>
</dbReference>
<evidence type="ECO:0000256" key="12">
    <source>
        <dbReference type="SAM" id="Phobius"/>
    </source>
</evidence>
<dbReference type="GO" id="GO:0020037">
    <property type="term" value="F:heme binding"/>
    <property type="evidence" value="ECO:0007669"/>
    <property type="project" value="InterPro"/>
</dbReference>
<dbReference type="PROSITE" id="PS00086">
    <property type="entry name" value="CYTOCHROME_P450"/>
    <property type="match status" value="1"/>
</dbReference>
<keyword evidence="6 9" id="KW-0408">Iron</keyword>
<evidence type="ECO:0000256" key="7">
    <source>
        <dbReference type="ARBA" id="ARBA00023033"/>
    </source>
</evidence>
<reference evidence="14 15" key="1">
    <citation type="submission" date="2018-04" db="EMBL/GenBank/DDBJ databases">
        <authorList>
            <person name="Vogel A."/>
        </authorList>
    </citation>
    <scope>NUCLEOTIDE SEQUENCE [LARGE SCALE GENOMIC DNA]</scope>
</reference>
<dbReference type="AlphaFoldDB" id="A0A484LFM0"/>
<dbReference type="InterPro" id="IPR002401">
    <property type="entry name" value="Cyt_P450_E_grp-I"/>
</dbReference>
<name>A0A484LFM0_9ASTE</name>
<keyword evidence="8 12" id="KW-0472">Membrane</keyword>
<comment type="subcellular location">
    <subcellularLocation>
        <location evidence="1">Membrane</location>
    </subcellularLocation>
</comment>
<dbReference type="PANTHER" id="PTHR47947">
    <property type="entry name" value="CYTOCHROME P450 82C3-RELATED"/>
    <property type="match status" value="1"/>
</dbReference>
<organism evidence="14 15">
    <name type="scientific">Cuscuta campestris</name>
    <dbReference type="NCBI Taxonomy" id="132261"/>
    <lineage>
        <taxon>Eukaryota</taxon>
        <taxon>Viridiplantae</taxon>
        <taxon>Streptophyta</taxon>
        <taxon>Embryophyta</taxon>
        <taxon>Tracheophyta</taxon>
        <taxon>Spermatophyta</taxon>
        <taxon>Magnoliopsida</taxon>
        <taxon>eudicotyledons</taxon>
        <taxon>Gunneridae</taxon>
        <taxon>Pentapetalae</taxon>
        <taxon>asterids</taxon>
        <taxon>lamiids</taxon>
        <taxon>Solanales</taxon>
        <taxon>Convolvulaceae</taxon>
        <taxon>Cuscuteae</taxon>
        <taxon>Cuscuta</taxon>
        <taxon>Cuscuta subgen. Grammica</taxon>
        <taxon>Cuscuta sect. Cleistogrammica</taxon>
    </lineage>
</organism>
<evidence type="ECO:0000256" key="8">
    <source>
        <dbReference type="ARBA" id="ARBA00023136"/>
    </source>
</evidence>
<proteinExistence type="inferred from homology"/>
<protein>
    <submittedName>
        <fullName evidence="14">Uncharacterized protein</fullName>
    </submittedName>
</protein>